<accession>A0A0D8JT54</accession>
<dbReference type="PANTHER" id="PTHR12786">
    <property type="entry name" value="SPLICING FACTOR SF3A-RELATED"/>
    <property type="match status" value="1"/>
</dbReference>
<dbReference type="GeneID" id="24163436"/>
<dbReference type="OrthoDB" id="547031at2759"/>
<evidence type="ECO:0000256" key="4">
    <source>
        <dbReference type="ARBA" id="ARBA00022490"/>
    </source>
</evidence>
<evidence type="ECO:0000256" key="6">
    <source>
        <dbReference type="ARBA" id="ARBA00023187"/>
    </source>
</evidence>
<dbReference type="GO" id="GO:0005737">
    <property type="term" value="C:cytoplasm"/>
    <property type="evidence" value="ECO:0007669"/>
    <property type="project" value="UniProtKB-SubCell"/>
</dbReference>
<name>A0A0D8JT54_COCIM</name>
<dbReference type="RefSeq" id="XP_012214327.1">
    <property type="nucleotide sequence ID" value="XM_012358904.1"/>
</dbReference>
<dbReference type="Pfam" id="PF13019">
    <property type="entry name" value="Sde2_N_Ubi_yeast"/>
    <property type="match status" value="1"/>
</dbReference>
<protein>
    <submittedName>
        <fullName evidence="12">Uncharacterized protein</fullName>
    </submittedName>
</protein>
<keyword evidence="4" id="KW-0963">Cytoplasm</keyword>
<dbReference type="Proteomes" id="UP000001261">
    <property type="component" value="Unassembled WGS sequence"/>
</dbReference>
<evidence type="ECO:0000313" key="12">
    <source>
        <dbReference type="EMBL" id="KJF60126.1"/>
    </source>
</evidence>
<keyword evidence="13" id="KW-1185">Reference proteome</keyword>
<dbReference type="InParanoid" id="A0A0D8JT54"/>
<evidence type="ECO:0000256" key="8">
    <source>
        <dbReference type="ARBA" id="ARBA00023306"/>
    </source>
</evidence>
<keyword evidence="8" id="KW-0131">Cell cycle</keyword>
<keyword evidence="7" id="KW-0539">Nucleus</keyword>
<reference evidence="13" key="1">
    <citation type="journal article" date="2009" name="Genome Res.">
        <title>Comparative genomic analyses of the human fungal pathogens Coccidioides and their relatives.</title>
        <authorList>
            <person name="Sharpton T.J."/>
            <person name="Stajich J.E."/>
            <person name="Rounsley S.D."/>
            <person name="Gardner M.J."/>
            <person name="Wortman J.R."/>
            <person name="Jordar V.S."/>
            <person name="Maiti R."/>
            <person name="Kodira C.D."/>
            <person name="Neafsey D.E."/>
            <person name="Zeng Q."/>
            <person name="Hung C.-Y."/>
            <person name="McMahan C."/>
            <person name="Muszewska A."/>
            <person name="Grynberg M."/>
            <person name="Mandel M.A."/>
            <person name="Kellner E.M."/>
            <person name="Barker B.M."/>
            <person name="Galgiani J.N."/>
            <person name="Orbach M.J."/>
            <person name="Kirkland T.N."/>
            <person name="Cole G.T."/>
            <person name="Henn M.R."/>
            <person name="Birren B.W."/>
            <person name="Taylor J.W."/>
        </authorList>
    </citation>
    <scope>NUCLEOTIDE SEQUENCE [LARGE SCALE GENOMIC DNA]</scope>
    <source>
        <strain evidence="13">RS</strain>
    </source>
</reference>
<feature type="domain" description="SDE2-like" evidence="11">
    <location>
        <begin position="97"/>
        <end position="209"/>
    </location>
</feature>
<dbReference type="AlphaFoldDB" id="A0A0D8JT54"/>
<evidence type="ECO:0000256" key="7">
    <source>
        <dbReference type="ARBA" id="ARBA00023242"/>
    </source>
</evidence>
<feature type="region of interest" description="Disordered" evidence="9">
    <location>
        <begin position="183"/>
        <end position="206"/>
    </location>
</feature>
<evidence type="ECO:0000259" key="11">
    <source>
        <dbReference type="Pfam" id="PF22782"/>
    </source>
</evidence>
<feature type="region of interest" description="Disordered" evidence="9">
    <location>
        <begin position="225"/>
        <end position="317"/>
    </location>
</feature>
<dbReference type="GO" id="GO:0006397">
    <property type="term" value="P:mRNA processing"/>
    <property type="evidence" value="ECO:0007669"/>
    <property type="project" value="UniProtKB-KW"/>
</dbReference>
<sequence>MAPSTINVLLSSFPGLSLPSTLSIPISSISTVADLTERIDSRLPASLSLQSPSLVLTTTDSTELRPYSSDKLANFLTESVDGPSTFLPVRLSVRVYGGKGGFGSQLRAAGGRMSSRRKGAQGEDNGSNRNLDGRRLRTVKEAKALAEYLALKPEMERKEKEARRKRWEMIVELTEKREAEIRNGDGKGKVDGEWMEDKEEAGEKAREAVLRAMKEGIWKDNLAGSLLAGSSTSPGESSGSGGSVSASEDSEMEDVGSESPMETGNGSKASRPARRFIGFDDDDDDEEFLSDENEDKEPSNNDSDDSAGIKGKGKAKA</sequence>
<dbReference type="InterPro" id="IPR051421">
    <property type="entry name" value="RNA_Proc_DNA_Dmg_Regulator"/>
</dbReference>
<evidence type="ECO:0000256" key="9">
    <source>
        <dbReference type="SAM" id="MobiDB-lite"/>
    </source>
</evidence>
<feature type="region of interest" description="Disordered" evidence="9">
    <location>
        <begin position="106"/>
        <end position="131"/>
    </location>
</feature>
<dbReference type="GO" id="GO:0008380">
    <property type="term" value="P:RNA splicing"/>
    <property type="evidence" value="ECO:0007669"/>
    <property type="project" value="UniProtKB-KW"/>
</dbReference>
<gene>
    <name evidence="12" type="ORF">CIMG_10800</name>
</gene>
<evidence type="ECO:0000256" key="3">
    <source>
        <dbReference type="ARBA" id="ARBA00008726"/>
    </source>
</evidence>
<dbReference type="OMA" id="RAPWIQN"/>
<reference evidence="13" key="2">
    <citation type="journal article" date="2010" name="Genome Res.">
        <title>Population genomic sequencing of Coccidioides fungi reveals recent hybridization and transposon control.</title>
        <authorList>
            <person name="Neafsey D.E."/>
            <person name="Barker B.M."/>
            <person name="Sharpton T.J."/>
            <person name="Stajich J.E."/>
            <person name="Park D.J."/>
            <person name="Whiston E."/>
            <person name="Hung C.-Y."/>
            <person name="McMahan C."/>
            <person name="White J."/>
            <person name="Sykes S."/>
            <person name="Heiman D."/>
            <person name="Young S."/>
            <person name="Zeng Q."/>
            <person name="Abouelleil A."/>
            <person name="Aftuck L."/>
            <person name="Bessette D."/>
            <person name="Brown A."/>
            <person name="FitzGerald M."/>
            <person name="Lui A."/>
            <person name="Macdonald J.P."/>
            <person name="Priest M."/>
            <person name="Orbach M.J."/>
            <person name="Galgiani J.N."/>
            <person name="Kirkland T.N."/>
            <person name="Cole G.T."/>
            <person name="Birren B.W."/>
            <person name="Henn M.R."/>
            <person name="Taylor J.W."/>
            <person name="Rounsley S.D."/>
        </authorList>
    </citation>
    <scope>GENOME REANNOTATION</scope>
    <source>
        <strain evidence="13">RS</strain>
    </source>
</reference>
<dbReference type="KEGG" id="cim:CIMG_10800"/>
<dbReference type="InterPro" id="IPR053822">
    <property type="entry name" value="SDE2-like_dom"/>
</dbReference>
<dbReference type="InterPro" id="IPR024974">
    <property type="entry name" value="Sde2_N"/>
</dbReference>
<dbReference type="EMBL" id="GG704911">
    <property type="protein sequence ID" value="KJF60126.1"/>
    <property type="molecule type" value="Genomic_DNA"/>
</dbReference>
<dbReference type="VEuPathDB" id="FungiDB:CIMG_10800"/>
<evidence type="ECO:0000256" key="5">
    <source>
        <dbReference type="ARBA" id="ARBA00022664"/>
    </source>
</evidence>
<dbReference type="STRING" id="246410.A0A0D8JT54"/>
<dbReference type="Pfam" id="PF22782">
    <property type="entry name" value="SDE2"/>
    <property type="match status" value="1"/>
</dbReference>
<feature type="compositionally biased region" description="Basic and acidic residues" evidence="9">
    <location>
        <begin position="183"/>
        <end position="192"/>
    </location>
</feature>
<proteinExistence type="inferred from homology"/>
<feature type="compositionally biased region" description="Acidic residues" evidence="9">
    <location>
        <begin position="279"/>
        <end position="295"/>
    </location>
</feature>
<feature type="domain" description="Sde2 ubiquitin" evidence="10">
    <location>
        <begin position="6"/>
        <end position="95"/>
    </location>
</feature>
<organism evidence="12 13">
    <name type="scientific">Coccidioides immitis (strain RS)</name>
    <name type="common">Valley fever fungus</name>
    <dbReference type="NCBI Taxonomy" id="246410"/>
    <lineage>
        <taxon>Eukaryota</taxon>
        <taxon>Fungi</taxon>
        <taxon>Dikarya</taxon>
        <taxon>Ascomycota</taxon>
        <taxon>Pezizomycotina</taxon>
        <taxon>Eurotiomycetes</taxon>
        <taxon>Eurotiomycetidae</taxon>
        <taxon>Onygenales</taxon>
        <taxon>Onygenaceae</taxon>
        <taxon>Coccidioides</taxon>
    </lineage>
</organism>
<dbReference type="PANTHER" id="PTHR12786:SF1">
    <property type="entry name" value="SPLICING REGULATOR SDE2"/>
    <property type="match status" value="1"/>
</dbReference>
<comment type="subcellular location">
    <subcellularLocation>
        <location evidence="2">Cytoplasm</location>
    </subcellularLocation>
    <subcellularLocation>
        <location evidence="1">Nucleus</location>
    </subcellularLocation>
</comment>
<evidence type="ECO:0000256" key="1">
    <source>
        <dbReference type="ARBA" id="ARBA00004123"/>
    </source>
</evidence>
<evidence type="ECO:0000256" key="2">
    <source>
        <dbReference type="ARBA" id="ARBA00004496"/>
    </source>
</evidence>
<keyword evidence="6" id="KW-0508">mRNA splicing</keyword>
<dbReference type="GO" id="GO:0005634">
    <property type="term" value="C:nucleus"/>
    <property type="evidence" value="ECO:0007669"/>
    <property type="project" value="UniProtKB-SubCell"/>
</dbReference>
<feature type="compositionally biased region" description="Low complexity" evidence="9">
    <location>
        <begin position="225"/>
        <end position="247"/>
    </location>
</feature>
<keyword evidence="5" id="KW-0507">mRNA processing</keyword>
<evidence type="ECO:0000259" key="10">
    <source>
        <dbReference type="Pfam" id="PF13019"/>
    </source>
</evidence>
<comment type="similarity">
    <text evidence="3">Belongs to the SDE2 family.</text>
</comment>
<evidence type="ECO:0000313" key="13">
    <source>
        <dbReference type="Proteomes" id="UP000001261"/>
    </source>
</evidence>